<evidence type="ECO:0000313" key="12">
    <source>
        <dbReference type="EMBL" id="MFB5945864.1"/>
    </source>
</evidence>
<keyword evidence="5 7" id="KW-0472">Membrane</keyword>
<feature type="domain" description="Outer membrane protein beta-barrel" evidence="11">
    <location>
        <begin position="369"/>
        <end position="780"/>
    </location>
</feature>
<feature type="chain" id="PRO_5045887010" evidence="9">
    <location>
        <begin position="20"/>
        <end position="815"/>
    </location>
</feature>
<comment type="similarity">
    <text evidence="7">Belongs to the TonB-dependent receptor family.</text>
</comment>
<proteinExistence type="inferred from homology"/>
<keyword evidence="9" id="KW-0732">Signal</keyword>
<dbReference type="SUPFAM" id="SSF56935">
    <property type="entry name" value="Porins"/>
    <property type="match status" value="1"/>
</dbReference>
<dbReference type="Proteomes" id="UP001580928">
    <property type="component" value="Unassembled WGS sequence"/>
</dbReference>
<keyword evidence="3 7" id="KW-1134">Transmembrane beta strand</keyword>
<dbReference type="PANTHER" id="PTHR40980:SF4">
    <property type="entry name" value="TONB-DEPENDENT RECEPTOR-LIKE BETA-BARREL DOMAIN-CONTAINING PROTEIN"/>
    <property type="match status" value="1"/>
</dbReference>
<gene>
    <name evidence="12" type="ORF">WKR92_08455</name>
</gene>
<dbReference type="InterPro" id="IPR039426">
    <property type="entry name" value="TonB-dep_rcpt-like"/>
</dbReference>
<dbReference type="Pfam" id="PF07715">
    <property type="entry name" value="Plug"/>
    <property type="match status" value="1"/>
</dbReference>
<sequence>MKRILLFSLFAIWGLHVNAQTKGAVKGSVIDSATNLPVDYATIALFAEGKEVSTNGALADDKGLFTITEVPVGTYRVVVNFLGYVERTIPTIEVTAGTVDLGKILLTPSATQLSAVDVVGEKPLIENKIDRLVYNAEQDVTSAGGNATDVLRKVPLLSVDMDGNVSLRGDQNVKILINGKPSGAMSNNVGDALKMIPADQIANVEVITSPSAKYDAEGTSGIINIVTKKKNIVGVSGSLNAGIGTRQNNSNGNINLRKGKFGVTANAGAHWSWPQTTTIGFTQIDNSGTTTLMQNGSSEAQRLGGRGSIGVDYDLDDNNLFNTTFSLNKFSMDMEGVSTSTYLNSPNLVSNSDQDRGFNGFDWSLGYTHKFEKPKQELSVVGQFSRNKNNTDYSTLYTEGNRFSELGVNDGINDELTMQIDYAHPFGEKATLEVGAKTILRDISSLSDIRELIDGSYVLNPSRSYDYSYDQDVAAGYASLNYTISEKYQLMAGVRAEHTKLNGESVASFDAFENDYLNILPSAVISRKLGAMSSLKLSYNQRIQRPSLFYLNPFRNTSDPINQSEGNPELKPELSHNFELGYSTFIQGGTVLNASVYYRLTNDVIESLVKTIDNPDNADQPIVLQTFDNIGQNRSFGTNLFASVSPIRNLTLRTNLNLYTYDIDASGVSGNLSTETDETHFMYRAFVSGTYNIASSGFIAETFFMLNSPRRTFQGTNPSFSMWSVGFKKELFDKKASIGVNIIDPFNENKFFDSEIFTPDYTQKSSVGVPFRSFGITFSWNFGKMDFNQTKKRRRGISNDDQKQGESQQGQGMPQ</sequence>
<dbReference type="RefSeq" id="WP_375557395.1">
    <property type="nucleotide sequence ID" value="NZ_JBBVGT010000002.1"/>
</dbReference>
<evidence type="ECO:0000256" key="1">
    <source>
        <dbReference type="ARBA" id="ARBA00004571"/>
    </source>
</evidence>
<keyword evidence="12" id="KW-0675">Receptor</keyword>
<name>A0ABV5CEA9_9SPHI</name>
<keyword evidence="2 7" id="KW-0813">Transport</keyword>
<dbReference type="Pfam" id="PF14905">
    <property type="entry name" value="OMP_b-brl_3"/>
    <property type="match status" value="1"/>
</dbReference>
<comment type="subcellular location">
    <subcellularLocation>
        <location evidence="1 7">Cell outer membrane</location>
        <topology evidence="1 7">Multi-pass membrane protein</topology>
    </subcellularLocation>
</comment>
<feature type="compositionally biased region" description="Polar residues" evidence="8">
    <location>
        <begin position="805"/>
        <end position="815"/>
    </location>
</feature>
<evidence type="ECO:0000256" key="9">
    <source>
        <dbReference type="SAM" id="SignalP"/>
    </source>
</evidence>
<evidence type="ECO:0000256" key="7">
    <source>
        <dbReference type="PROSITE-ProRule" id="PRU01360"/>
    </source>
</evidence>
<feature type="signal peptide" evidence="9">
    <location>
        <begin position="1"/>
        <end position="19"/>
    </location>
</feature>
<keyword evidence="4 7" id="KW-0812">Transmembrane</keyword>
<feature type="region of interest" description="Disordered" evidence="8">
    <location>
        <begin position="792"/>
        <end position="815"/>
    </location>
</feature>
<evidence type="ECO:0000256" key="4">
    <source>
        <dbReference type="ARBA" id="ARBA00022692"/>
    </source>
</evidence>
<evidence type="ECO:0000256" key="3">
    <source>
        <dbReference type="ARBA" id="ARBA00022452"/>
    </source>
</evidence>
<keyword evidence="13" id="KW-1185">Reference proteome</keyword>
<reference evidence="12 13" key="1">
    <citation type="submission" date="2024-04" db="EMBL/GenBank/DDBJ databases">
        <title>Albibacterium profundi sp. nov., isolated from sediment of the Challenger Deep of Mariana Trench.</title>
        <authorList>
            <person name="Wang Y."/>
        </authorList>
    </citation>
    <scope>NUCLEOTIDE SEQUENCE [LARGE SCALE GENOMIC DNA]</scope>
    <source>
        <strain evidence="12 13">RHL897</strain>
    </source>
</reference>
<dbReference type="Gene3D" id="2.170.130.10">
    <property type="entry name" value="TonB-dependent receptor, plug domain"/>
    <property type="match status" value="1"/>
</dbReference>
<dbReference type="InterPro" id="IPR036942">
    <property type="entry name" value="Beta-barrel_TonB_sf"/>
</dbReference>
<dbReference type="Gene3D" id="2.60.40.1120">
    <property type="entry name" value="Carboxypeptidase-like, regulatory domain"/>
    <property type="match status" value="1"/>
</dbReference>
<evidence type="ECO:0000259" key="11">
    <source>
        <dbReference type="Pfam" id="PF14905"/>
    </source>
</evidence>
<dbReference type="PROSITE" id="PS52016">
    <property type="entry name" value="TONB_DEPENDENT_REC_3"/>
    <property type="match status" value="1"/>
</dbReference>
<organism evidence="12 13">
    <name type="scientific">Albibacterium profundi</name>
    <dbReference type="NCBI Taxonomy" id="3134906"/>
    <lineage>
        <taxon>Bacteria</taxon>
        <taxon>Pseudomonadati</taxon>
        <taxon>Bacteroidota</taxon>
        <taxon>Sphingobacteriia</taxon>
        <taxon>Sphingobacteriales</taxon>
        <taxon>Sphingobacteriaceae</taxon>
        <taxon>Albibacterium</taxon>
    </lineage>
</organism>
<evidence type="ECO:0000256" key="5">
    <source>
        <dbReference type="ARBA" id="ARBA00023136"/>
    </source>
</evidence>
<dbReference type="InterPro" id="IPR012910">
    <property type="entry name" value="Plug_dom"/>
</dbReference>
<evidence type="ECO:0000313" key="13">
    <source>
        <dbReference type="Proteomes" id="UP001580928"/>
    </source>
</evidence>
<accession>A0ABV5CEA9</accession>
<dbReference type="InterPro" id="IPR008969">
    <property type="entry name" value="CarboxyPept-like_regulatory"/>
</dbReference>
<feature type="domain" description="TonB-dependent receptor plug" evidence="10">
    <location>
        <begin position="133"/>
        <end position="222"/>
    </location>
</feature>
<evidence type="ECO:0000256" key="6">
    <source>
        <dbReference type="ARBA" id="ARBA00023237"/>
    </source>
</evidence>
<dbReference type="SUPFAM" id="SSF49464">
    <property type="entry name" value="Carboxypeptidase regulatory domain-like"/>
    <property type="match status" value="1"/>
</dbReference>
<protein>
    <submittedName>
        <fullName evidence="12">TonB-dependent receptor</fullName>
    </submittedName>
</protein>
<dbReference type="InterPro" id="IPR041700">
    <property type="entry name" value="OMP_b-brl_3"/>
</dbReference>
<comment type="caution">
    <text evidence="12">The sequence shown here is derived from an EMBL/GenBank/DDBJ whole genome shotgun (WGS) entry which is preliminary data.</text>
</comment>
<evidence type="ECO:0000256" key="2">
    <source>
        <dbReference type="ARBA" id="ARBA00022448"/>
    </source>
</evidence>
<dbReference type="PANTHER" id="PTHR40980">
    <property type="entry name" value="PLUG DOMAIN-CONTAINING PROTEIN"/>
    <property type="match status" value="1"/>
</dbReference>
<dbReference type="EMBL" id="JBBVGT010000002">
    <property type="protein sequence ID" value="MFB5945864.1"/>
    <property type="molecule type" value="Genomic_DNA"/>
</dbReference>
<keyword evidence="6 7" id="KW-0998">Cell outer membrane</keyword>
<evidence type="ECO:0000256" key="8">
    <source>
        <dbReference type="SAM" id="MobiDB-lite"/>
    </source>
</evidence>
<dbReference type="InterPro" id="IPR037066">
    <property type="entry name" value="Plug_dom_sf"/>
</dbReference>
<dbReference type="Pfam" id="PF13620">
    <property type="entry name" value="CarboxypepD_reg"/>
    <property type="match status" value="1"/>
</dbReference>
<evidence type="ECO:0000259" key="10">
    <source>
        <dbReference type="Pfam" id="PF07715"/>
    </source>
</evidence>
<dbReference type="Gene3D" id="2.40.170.20">
    <property type="entry name" value="TonB-dependent receptor, beta-barrel domain"/>
    <property type="match status" value="1"/>
</dbReference>